<feature type="region of interest" description="Disordered" evidence="1">
    <location>
        <begin position="187"/>
        <end position="226"/>
    </location>
</feature>
<evidence type="ECO:0000256" key="1">
    <source>
        <dbReference type="SAM" id="MobiDB-lite"/>
    </source>
</evidence>
<dbReference type="AlphaFoldDB" id="A0A0K1Q9W1"/>
<evidence type="ECO:0000313" key="3">
    <source>
        <dbReference type="EMBL" id="AKV02529.1"/>
    </source>
</evidence>
<reference evidence="3 4" key="1">
    <citation type="submission" date="2015-08" db="EMBL/GenBank/DDBJ databases">
        <authorList>
            <person name="Babu N.S."/>
            <person name="Beckwith C.J."/>
            <person name="Beseler K.G."/>
            <person name="Brison A."/>
            <person name="Carone J.V."/>
            <person name="Caskin T.P."/>
            <person name="Diamond M."/>
            <person name="Durham M.E."/>
            <person name="Foxe J.M."/>
            <person name="Go M."/>
            <person name="Henderson B.A."/>
            <person name="Jones I.B."/>
            <person name="McGettigan J.A."/>
            <person name="Micheletti S.J."/>
            <person name="Nasrallah M.E."/>
            <person name="Ortiz D."/>
            <person name="Piller C.R."/>
            <person name="Privatt S.R."/>
            <person name="Schneider S.L."/>
            <person name="Sharp S."/>
            <person name="Smith T.C."/>
            <person name="Stanton J.D."/>
            <person name="Ullery H.E."/>
            <person name="Wilson R.J."/>
            <person name="Serrano M.G."/>
            <person name="Buck G."/>
            <person name="Lee V."/>
            <person name="Wang Y."/>
            <person name="Carvalho R."/>
            <person name="Voegtly L."/>
            <person name="Shi R."/>
            <person name="Duckworth R."/>
            <person name="Johnson A."/>
            <person name="Loviza R."/>
            <person name="Walstead R."/>
            <person name="Shah Z."/>
            <person name="Kiflezghi M."/>
            <person name="Wade K."/>
            <person name="Ball S.L."/>
            <person name="Bradley K.W."/>
            <person name="Asai D.J."/>
            <person name="Bowman C.A."/>
            <person name="Russell D.A."/>
            <person name="Pope W.H."/>
            <person name="Jacobs-Sera D."/>
            <person name="Hendrix R.W."/>
            <person name="Hatfull G.F."/>
        </authorList>
    </citation>
    <scope>NUCLEOTIDE SEQUENCE [LARGE SCALE GENOMIC DNA]</scope>
    <source>
        <strain evidence="3 4">DSM 27648</strain>
    </source>
</reference>
<organism evidence="3 4">
    <name type="scientific">Labilithrix luteola</name>
    <dbReference type="NCBI Taxonomy" id="1391654"/>
    <lineage>
        <taxon>Bacteria</taxon>
        <taxon>Pseudomonadati</taxon>
        <taxon>Myxococcota</taxon>
        <taxon>Polyangia</taxon>
        <taxon>Polyangiales</taxon>
        <taxon>Labilitrichaceae</taxon>
        <taxon>Labilithrix</taxon>
    </lineage>
</organism>
<dbReference type="Proteomes" id="UP000064967">
    <property type="component" value="Chromosome"/>
</dbReference>
<dbReference type="RefSeq" id="WP_146653438.1">
    <property type="nucleotide sequence ID" value="NZ_CP012333.1"/>
</dbReference>
<keyword evidence="2" id="KW-0732">Signal</keyword>
<dbReference type="OrthoDB" id="5505673at2"/>
<protein>
    <recommendedName>
        <fullName evidence="5">Tetratricopeptide repeat protein</fullName>
    </recommendedName>
</protein>
<evidence type="ECO:0000313" key="4">
    <source>
        <dbReference type="Proteomes" id="UP000064967"/>
    </source>
</evidence>
<dbReference type="KEGG" id="llu:AKJ09_09192"/>
<proteinExistence type="predicted"/>
<accession>A0A0K1Q9W1</accession>
<evidence type="ECO:0000256" key="2">
    <source>
        <dbReference type="SAM" id="SignalP"/>
    </source>
</evidence>
<dbReference type="EMBL" id="CP012333">
    <property type="protein sequence ID" value="AKV02529.1"/>
    <property type="molecule type" value="Genomic_DNA"/>
</dbReference>
<feature type="chain" id="PRO_5005467297" description="Tetratricopeptide repeat protein" evidence="2">
    <location>
        <begin position="28"/>
        <end position="330"/>
    </location>
</feature>
<feature type="signal peptide" evidence="2">
    <location>
        <begin position="1"/>
        <end position="27"/>
    </location>
</feature>
<gene>
    <name evidence="3" type="ORF">AKJ09_09192</name>
</gene>
<sequence>MNRRLHPFLLAVAGIALGGLVSSSALAQDKEADAERLFREGQKLLEERRYGEACPKFEAAYKKDGQLGTLLNLAFCHKEQGAAWYAWLEFREAELKAAELGRNDRRDFAHQHVVELEKQLPKVIVDNPRAMPLTEVLVEERRVPGAEKGTVFAAEAGQRKLTFRATGKKQATAMVTLTKGDRPHHVAVPEMEEAPPEAEPVKPTPAAESASEPAQTPSESAHPSGSQRTLGFVALGVGGAALVAGAVTGVMTLSSACAGTSDGCTTSAKDTADTTAMISNVSFAVAGVGIVSGLVLLLTAPSTTTPASDASHAKIEPRFGAGWAGLAGTF</sequence>
<name>A0A0K1Q9W1_9BACT</name>
<feature type="compositionally biased region" description="Low complexity" evidence="1">
    <location>
        <begin position="204"/>
        <end position="221"/>
    </location>
</feature>
<evidence type="ECO:0008006" key="5">
    <source>
        <dbReference type="Google" id="ProtNLM"/>
    </source>
</evidence>
<keyword evidence="4" id="KW-1185">Reference proteome</keyword>